<name>A0A2P4NP69_9EURY</name>
<gene>
    <name evidence="3" type="ORF">AUR65_014555</name>
</gene>
<evidence type="ECO:0000259" key="2">
    <source>
        <dbReference type="Pfam" id="PF13439"/>
    </source>
</evidence>
<dbReference type="GO" id="GO:0016757">
    <property type="term" value="F:glycosyltransferase activity"/>
    <property type="evidence" value="ECO:0007669"/>
    <property type="project" value="InterPro"/>
</dbReference>
<evidence type="ECO:0000313" key="4">
    <source>
        <dbReference type="Proteomes" id="UP000053621"/>
    </source>
</evidence>
<dbReference type="EMBL" id="LOPW02000017">
    <property type="protein sequence ID" value="POG54939.1"/>
    <property type="molecule type" value="Genomic_DNA"/>
</dbReference>
<dbReference type="PANTHER" id="PTHR45947">
    <property type="entry name" value="SULFOQUINOVOSYL TRANSFERASE SQD2"/>
    <property type="match status" value="1"/>
</dbReference>
<dbReference type="RefSeq" id="WP_058567544.1">
    <property type="nucleotide sequence ID" value="NZ_LOPW02000017.1"/>
</dbReference>
<keyword evidence="4" id="KW-1185">Reference proteome</keyword>
<feature type="domain" description="Glycosyltransferase subfamily 4-like N-terminal" evidence="2">
    <location>
        <begin position="27"/>
        <end position="194"/>
    </location>
</feature>
<evidence type="ECO:0000259" key="1">
    <source>
        <dbReference type="Pfam" id="PF00534"/>
    </source>
</evidence>
<dbReference type="Proteomes" id="UP000053621">
    <property type="component" value="Unassembled WGS sequence"/>
</dbReference>
<proteinExistence type="predicted"/>
<comment type="caution">
    <text evidence="3">The sequence shown here is derived from an EMBL/GenBank/DDBJ whole genome shotgun (WGS) entry which is preliminary data.</text>
</comment>
<dbReference type="SUPFAM" id="SSF53756">
    <property type="entry name" value="UDP-Glycosyltransferase/glycogen phosphorylase"/>
    <property type="match status" value="1"/>
</dbReference>
<organism evidence="3 4">
    <name type="scientific">Haloferax marisrubri</name>
    <dbReference type="NCBI Taxonomy" id="1544719"/>
    <lineage>
        <taxon>Archaea</taxon>
        <taxon>Methanobacteriati</taxon>
        <taxon>Methanobacteriota</taxon>
        <taxon>Stenosarchaea group</taxon>
        <taxon>Halobacteria</taxon>
        <taxon>Halobacteriales</taxon>
        <taxon>Haloferacaceae</taxon>
        <taxon>Haloferax</taxon>
    </lineage>
</organism>
<dbReference type="PANTHER" id="PTHR45947:SF3">
    <property type="entry name" value="SULFOQUINOVOSYL TRANSFERASE SQD2"/>
    <property type="match status" value="1"/>
</dbReference>
<evidence type="ECO:0000313" key="3">
    <source>
        <dbReference type="EMBL" id="POG54939.1"/>
    </source>
</evidence>
<feature type="domain" description="Glycosyl transferase family 1" evidence="1">
    <location>
        <begin position="197"/>
        <end position="334"/>
    </location>
</feature>
<reference evidence="3" key="1">
    <citation type="submission" date="2017-08" db="EMBL/GenBank/DDBJ databases">
        <title>Haloferax marisrubri sp. nov., isolated from the Discovery deep brine-seawater interface in the Red Sea.</title>
        <authorList>
            <person name="Zhang G."/>
            <person name="Stingl U."/>
        </authorList>
    </citation>
    <scope>NUCLEOTIDE SEQUENCE [LARGE SCALE GENOMIC DNA]</scope>
    <source>
        <strain evidence="3">SB3</strain>
    </source>
</reference>
<dbReference type="Pfam" id="PF00534">
    <property type="entry name" value="Glycos_transf_1"/>
    <property type="match status" value="1"/>
</dbReference>
<dbReference type="InterPro" id="IPR028098">
    <property type="entry name" value="Glyco_trans_4-like_N"/>
</dbReference>
<dbReference type="AlphaFoldDB" id="A0A2P4NP69"/>
<dbReference type="InterPro" id="IPR050194">
    <property type="entry name" value="Glycosyltransferase_grp1"/>
</dbReference>
<dbReference type="Pfam" id="PF13439">
    <property type="entry name" value="Glyco_transf_4"/>
    <property type="match status" value="1"/>
</dbReference>
<accession>A0A2P4NP69</accession>
<dbReference type="InterPro" id="IPR001296">
    <property type="entry name" value="Glyco_trans_1"/>
</dbReference>
<protein>
    <submittedName>
        <fullName evidence="3">Glycosyl transferase family 1</fullName>
    </submittedName>
</protein>
<keyword evidence="3" id="KW-0808">Transferase</keyword>
<sequence length="381" mass="43267">MSDGEADAVDLSDHRIAIAHGNYLEAGGAELVSDELARALDAPLYCGFGERDLLPDDVPTEILFEDTVAANFTDSVFARDLYYAWAAQRLPELTQYDVLVLSKNELSWYVPEDEQVVVHYIHSTPRTPYDLFQRRADTLATRLYAFAARTLFLPNTKFPDKFVANSELVARRVRRYWGVPEEKVTVVYPPVDIEGYEPRETEDYYLTYSRLIPEKRIDDICRAFEGLDTRLVVGGAGDERERLERLAPSNVEFVGYMSESEKRRRLGEAKAVVFNAMNEDFGLIPVEAFASGTPVLGVNEGYTKYQIRDGENGMLHDSTPASIRESIDRFEREGVSWTTDEIQSYAEQFSKETFYRRMREVVAETAAEARVTSAAEKYTDG</sequence>
<dbReference type="OrthoDB" id="132546at2157"/>
<dbReference type="Gene3D" id="3.40.50.2000">
    <property type="entry name" value="Glycogen Phosphorylase B"/>
    <property type="match status" value="2"/>
</dbReference>